<organism evidence="2 3">
    <name type="scientific">Pleuronectes platessa</name>
    <name type="common">European plaice</name>
    <dbReference type="NCBI Taxonomy" id="8262"/>
    <lineage>
        <taxon>Eukaryota</taxon>
        <taxon>Metazoa</taxon>
        <taxon>Chordata</taxon>
        <taxon>Craniata</taxon>
        <taxon>Vertebrata</taxon>
        <taxon>Euteleostomi</taxon>
        <taxon>Actinopterygii</taxon>
        <taxon>Neopterygii</taxon>
        <taxon>Teleostei</taxon>
        <taxon>Neoteleostei</taxon>
        <taxon>Acanthomorphata</taxon>
        <taxon>Carangaria</taxon>
        <taxon>Pleuronectiformes</taxon>
        <taxon>Pleuronectoidei</taxon>
        <taxon>Pleuronectidae</taxon>
        <taxon>Pleuronectes</taxon>
    </lineage>
</organism>
<keyword evidence="3" id="KW-1185">Reference proteome</keyword>
<dbReference type="Proteomes" id="UP001153269">
    <property type="component" value="Unassembled WGS sequence"/>
</dbReference>
<reference evidence="2" key="1">
    <citation type="submission" date="2020-03" db="EMBL/GenBank/DDBJ databases">
        <authorList>
            <person name="Weist P."/>
        </authorList>
    </citation>
    <scope>NUCLEOTIDE SEQUENCE</scope>
</reference>
<accession>A0A9N7Z237</accession>
<feature type="region of interest" description="Disordered" evidence="1">
    <location>
        <begin position="121"/>
        <end position="147"/>
    </location>
</feature>
<feature type="region of interest" description="Disordered" evidence="1">
    <location>
        <begin position="310"/>
        <end position="340"/>
    </location>
</feature>
<sequence>MCPHYITQGSLAHVPLQWGNQAPSPAPVPLPHPLTPTHTPPVMFAGLRKESINSDLVAENQNSLPLLHLSLLLAPRSGDVDGVRPLLREPPHTWTPRTGDREDELKTIRRPETMLQTLDAELTGPDRPQPPVSGVDAEGPSPHRERGLVAQSSPFRTLQVSRVVAEQVLCRGLEFVGISWRPSVLTCGAITGGISTHVRCVHAGQIAGAPDTIPLLAVTSHANYRRHEFIQSGLMRTWSRARILEDSTRILFIQNPPPQSSPLRSGPQLAQSLPQCEGIRQMQDLADGQQVHGQTTATPLSTAFSVERQVPPYTFPTHPPPPLCPRPGIPALKGSSHGSA</sequence>
<evidence type="ECO:0000256" key="1">
    <source>
        <dbReference type="SAM" id="MobiDB-lite"/>
    </source>
</evidence>
<name>A0A9N7Z237_PLEPL</name>
<comment type="caution">
    <text evidence="2">The sequence shown here is derived from an EMBL/GenBank/DDBJ whole genome shotgun (WGS) entry which is preliminary data.</text>
</comment>
<evidence type="ECO:0000313" key="2">
    <source>
        <dbReference type="EMBL" id="CAB1452848.1"/>
    </source>
</evidence>
<protein>
    <submittedName>
        <fullName evidence="2">Uncharacterized protein</fullName>
    </submittedName>
</protein>
<proteinExistence type="predicted"/>
<evidence type="ECO:0000313" key="3">
    <source>
        <dbReference type="Proteomes" id="UP001153269"/>
    </source>
</evidence>
<dbReference type="AlphaFoldDB" id="A0A9N7Z237"/>
<dbReference type="EMBL" id="CADEAL010004146">
    <property type="protein sequence ID" value="CAB1452848.1"/>
    <property type="molecule type" value="Genomic_DNA"/>
</dbReference>
<gene>
    <name evidence="2" type="ORF">PLEPLA_LOCUS40598</name>
</gene>
<feature type="compositionally biased region" description="Pro residues" evidence="1">
    <location>
        <begin position="313"/>
        <end position="328"/>
    </location>
</feature>